<sequence>SGFDPIPAAVRHTFLKEGLSGMGSGKRVLLLAVKLNGLGKGSPLQSSARALALGAPSDCTGFNFALLPQPVSVLLEPLPPQSPLAKQGCVGDINHCQARRRLTLAHDFAGH</sequence>
<reference evidence="1 2" key="1">
    <citation type="submission" date="2022-04" db="EMBL/GenBank/DDBJ databases">
        <title>Positive selection, recombination, and allopatry shape intraspecific diversity of widespread and dominant cyanobacteria.</title>
        <authorList>
            <person name="Wei J."/>
            <person name="Shu W."/>
            <person name="Hu C."/>
        </authorList>
    </citation>
    <scope>NUCLEOTIDE SEQUENCE [LARGE SCALE GENOMIC DNA]</scope>
    <source>
        <strain evidence="1 2">AS-A4</strain>
    </source>
</reference>
<name>A0ABV0KTL7_9CYAN</name>
<accession>A0ABV0KTL7</accession>
<feature type="non-terminal residue" evidence="1">
    <location>
        <position position="1"/>
    </location>
</feature>
<keyword evidence="2" id="KW-1185">Reference proteome</keyword>
<dbReference type="EMBL" id="JAMPLM010000069">
    <property type="protein sequence ID" value="MEP1062492.1"/>
    <property type="molecule type" value="Genomic_DNA"/>
</dbReference>
<comment type="caution">
    <text evidence="1">The sequence shown here is derived from an EMBL/GenBank/DDBJ whole genome shotgun (WGS) entry which is preliminary data.</text>
</comment>
<evidence type="ECO:0000313" key="2">
    <source>
        <dbReference type="Proteomes" id="UP001476950"/>
    </source>
</evidence>
<gene>
    <name evidence="1" type="ORF">NDI38_29390</name>
</gene>
<protein>
    <submittedName>
        <fullName evidence="1">Uncharacterized protein</fullName>
    </submittedName>
</protein>
<evidence type="ECO:0000313" key="1">
    <source>
        <dbReference type="EMBL" id="MEP1062492.1"/>
    </source>
</evidence>
<dbReference type="Proteomes" id="UP001476950">
    <property type="component" value="Unassembled WGS sequence"/>
</dbReference>
<proteinExistence type="predicted"/>
<organism evidence="1 2">
    <name type="scientific">Stenomitos frigidus AS-A4</name>
    <dbReference type="NCBI Taxonomy" id="2933935"/>
    <lineage>
        <taxon>Bacteria</taxon>
        <taxon>Bacillati</taxon>
        <taxon>Cyanobacteriota</taxon>
        <taxon>Cyanophyceae</taxon>
        <taxon>Leptolyngbyales</taxon>
        <taxon>Leptolyngbyaceae</taxon>
        <taxon>Stenomitos</taxon>
    </lineage>
</organism>